<dbReference type="GO" id="GO:0048040">
    <property type="term" value="F:UDP-glucuronate decarboxylase activity"/>
    <property type="evidence" value="ECO:0007669"/>
    <property type="project" value="UniProtKB-EC"/>
</dbReference>
<evidence type="ECO:0000256" key="12">
    <source>
        <dbReference type="ARBA" id="ARBA00023136"/>
    </source>
</evidence>
<comment type="subcellular location">
    <subcellularLocation>
        <location evidence="2">Golgi apparatus</location>
        <location evidence="2">Golgi stack membrane</location>
        <topology evidence="2">Single-pass type II membrane protein</topology>
    </subcellularLocation>
</comment>
<dbReference type="InterPro" id="IPR016040">
    <property type="entry name" value="NAD(P)-bd_dom"/>
</dbReference>
<dbReference type="OrthoDB" id="331544at2759"/>
<dbReference type="InterPro" id="IPR036291">
    <property type="entry name" value="NAD(P)-bd_dom_sf"/>
</dbReference>
<keyword evidence="6 15" id="KW-0812">Transmembrane</keyword>
<dbReference type="KEGG" id="bna:106415495"/>
<dbReference type="FunFam" id="3.40.50.720:FF:000044">
    <property type="entry name" value="UDP-glucuronic acid decarboxylase 1"/>
    <property type="match status" value="1"/>
</dbReference>
<proteinExistence type="inferred from homology"/>
<evidence type="ECO:0000256" key="9">
    <source>
        <dbReference type="ARBA" id="ARBA00022989"/>
    </source>
</evidence>
<dbReference type="FunFam" id="3.40.50.720:FF:000073">
    <property type="entry name" value="UDP-glucuronic acid decarboxylase 2"/>
    <property type="match status" value="1"/>
</dbReference>
<keyword evidence="11" id="KW-0333">Golgi apparatus</keyword>
<reference evidence="17" key="1">
    <citation type="submission" date="2021-01" db="EMBL/GenBank/DDBJ databases">
        <authorList>
            <consortium name="Genoscope - CEA"/>
            <person name="William W."/>
        </authorList>
    </citation>
    <scope>NUCLEOTIDE SEQUENCE</scope>
</reference>
<dbReference type="SMR" id="A0A816UM37"/>
<dbReference type="AlphaFoldDB" id="A0A816UM37"/>
<feature type="transmembrane region" description="Helical" evidence="15">
    <location>
        <begin position="43"/>
        <end position="61"/>
    </location>
</feature>
<sequence>MASELINRRHEADQPASDAYYPKPIKPWFSVARPMRYMLREQRLLFVLVGIAIATVVFTIFPRATHSTPYSDPFSGNGMRSDDSHVPAFQAQRKPSLEYLNRMGATGGKIPLGLKRKGLRVVVTGGAGFVGSHLVDRLMARGDTVIVVDNFFTGRKENVMHHFGNPNFELIRHDVVEPILLEVDQIYHLACPASPVHYKFNPVKTIKTNVVGTLNMLGLAKRVGARFLLTSTSEVYGDPLQHPQVETYWGNVNPIGVRSCYDEGKRTAETLAMDYHRGANVEVRIARIFNTYGPRMCIDDGRVVSNFVAQALRKEPLTVYGDGKQTRSFQFVSDLVEGLMRLMEGEHVGPFNLGNPGEFTMLELAKVVQETIDPNASIEFRPNTEDDPHKRKPDITKAKELLGWEPKVSLRQGLPLMVKDFRQRVFGDQKEGSSMATTTTKTTSA</sequence>
<dbReference type="Pfam" id="PF16363">
    <property type="entry name" value="GDP_Man_Dehyd"/>
    <property type="match status" value="1"/>
</dbReference>
<keyword evidence="13" id="KW-0456">Lyase</keyword>
<keyword evidence="9 15" id="KW-1133">Transmembrane helix</keyword>
<evidence type="ECO:0000256" key="13">
    <source>
        <dbReference type="ARBA" id="ARBA00023239"/>
    </source>
</evidence>
<dbReference type="UniPathway" id="UPA00796">
    <property type="reaction ID" value="UER00771"/>
</dbReference>
<dbReference type="EC" id="4.1.1.35" evidence="5"/>
<evidence type="ECO:0000259" key="16">
    <source>
        <dbReference type="Pfam" id="PF16363"/>
    </source>
</evidence>
<evidence type="ECO:0000256" key="5">
    <source>
        <dbReference type="ARBA" id="ARBA00012290"/>
    </source>
</evidence>
<dbReference type="GO" id="GO:0042732">
    <property type="term" value="P:D-xylose metabolic process"/>
    <property type="evidence" value="ECO:0007669"/>
    <property type="project" value="InterPro"/>
</dbReference>
<organism evidence="17">
    <name type="scientific">Brassica napus</name>
    <name type="common">Rape</name>
    <dbReference type="NCBI Taxonomy" id="3708"/>
    <lineage>
        <taxon>Eukaryota</taxon>
        <taxon>Viridiplantae</taxon>
        <taxon>Streptophyta</taxon>
        <taxon>Embryophyta</taxon>
        <taxon>Tracheophyta</taxon>
        <taxon>Spermatophyta</taxon>
        <taxon>Magnoliopsida</taxon>
        <taxon>eudicotyledons</taxon>
        <taxon>Gunneridae</taxon>
        <taxon>Pentapetalae</taxon>
        <taxon>rosids</taxon>
        <taxon>malvids</taxon>
        <taxon>Brassicales</taxon>
        <taxon>Brassicaceae</taxon>
        <taxon>Brassiceae</taxon>
        <taxon>Brassica</taxon>
    </lineage>
</organism>
<comment type="function">
    <text evidence="14">Catalyzes the NAD-dependent decarboxylation of UDP-glucuronic acid to UDP-xylose. Necessary for the biosynthesis of the core tetrasaccharide in glycosaminoglycan biosynthesis.</text>
</comment>
<dbReference type="Proteomes" id="UP001295469">
    <property type="component" value="Chromosome C08"/>
</dbReference>
<dbReference type="PANTHER" id="PTHR43078:SF6">
    <property type="entry name" value="UDP-GLUCURONIC ACID DECARBOXYLASE 1"/>
    <property type="match status" value="1"/>
</dbReference>
<evidence type="ECO:0000256" key="7">
    <source>
        <dbReference type="ARBA" id="ARBA00022793"/>
    </source>
</evidence>
<evidence type="ECO:0000256" key="15">
    <source>
        <dbReference type="SAM" id="Phobius"/>
    </source>
</evidence>
<dbReference type="EMBL" id="HG994372">
    <property type="protein sequence ID" value="CAF2113644.1"/>
    <property type="molecule type" value="Genomic_DNA"/>
</dbReference>
<keyword evidence="8" id="KW-0735">Signal-anchor</keyword>
<dbReference type="SUPFAM" id="SSF51735">
    <property type="entry name" value="NAD(P)-binding Rossmann-fold domains"/>
    <property type="match status" value="1"/>
</dbReference>
<dbReference type="CDD" id="cd05230">
    <property type="entry name" value="UGD_SDR_e"/>
    <property type="match status" value="1"/>
</dbReference>
<protein>
    <recommendedName>
        <fullName evidence="5">UDP-glucuronate decarboxylase</fullName>
        <ecNumber evidence="5">4.1.1.35</ecNumber>
    </recommendedName>
</protein>
<dbReference type="GO" id="GO:0032580">
    <property type="term" value="C:Golgi cisterna membrane"/>
    <property type="evidence" value="ECO:0007669"/>
    <property type="project" value="UniProtKB-SubCell"/>
</dbReference>
<evidence type="ECO:0000256" key="2">
    <source>
        <dbReference type="ARBA" id="ARBA00004447"/>
    </source>
</evidence>
<gene>
    <name evidence="17" type="ORF">DARMORV10_C08P37580.1</name>
</gene>
<dbReference type="Gene3D" id="3.40.50.720">
    <property type="entry name" value="NAD(P)-binding Rossmann-like Domain"/>
    <property type="match status" value="2"/>
</dbReference>
<evidence type="ECO:0000256" key="8">
    <source>
        <dbReference type="ARBA" id="ARBA00022968"/>
    </source>
</evidence>
<evidence type="ECO:0000256" key="10">
    <source>
        <dbReference type="ARBA" id="ARBA00023027"/>
    </source>
</evidence>
<evidence type="ECO:0000256" key="6">
    <source>
        <dbReference type="ARBA" id="ARBA00022692"/>
    </source>
</evidence>
<comment type="similarity">
    <text evidence="4">Belongs to the NAD(P)-dependent epimerase/dehydratase family. UDP-glucuronic acid decarboxylase subfamily.</text>
</comment>
<keyword evidence="7" id="KW-0210">Decarboxylase</keyword>
<keyword evidence="10" id="KW-0520">NAD</keyword>
<evidence type="ECO:0000256" key="3">
    <source>
        <dbReference type="ARBA" id="ARBA00005100"/>
    </source>
</evidence>
<dbReference type="PANTHER" id="PTHR43078">
    <property type="entry name" value="UDP-GLUCURONIC ACID DECARBOXYLASE-RELATED"/>
    <property type="match status" value="1"/>
</dbReference>
<feature type="domain" description="NAD(P)-binding" evidence="16">
    <location>
        <begin position="123"/>
        <end position="415"/>
    </location>
</feature>
<evidence type="ECO:0000256" key="11">
    <source>
        <dbReference type="ARBA" id="ARBA00023034"/>
    </source>
</evidence>
<name>A0A816UM37_BRANA</name>
<evidence type="ECO:0000313" key="17">
    <source>
        <dbReference type="EMBL" id="CAF2113644.1"/>
    </source>
</evidence>
<comment type="cofactor">
    <cofactor evidence="1">
        <name>NAD(+)</name>
        <dbReference type="ChEBI" id="CHEBI:57540"/>
    </cofactor>
</comment>
<evidence type="ECO:0000256" key="4">
    <source>
        <dbReference type="ARBA" id="ARBA00007505"/>
    </source>
</evidence>
<keyword evidence="12 15" id="KW-0472">Membrane</keyword>
<evidence type="ECO:0000256" key="14">
    <source>
        <dbReference type="ARBA" id="ARBA00025005"/>
    </source>
</evidence>
<dbReference type="InterPro" id="IPR044516">
    <property type="entry name" value="UXS-like"/>
</dbReference>
<accession>A0A816UM37</accession>
<comment type="pathway">
    <text evidence="3">Nucleotide-sugar biosynthesis; UDP-alpha-D-xylose biosynthesis; UDP-alpha-D-xylose from UDP-alpha-D-glucuronate: step 1/1.</text>
</comment>
<dbReference type="GO" id="GO:0070403">
    <property type="term" value="F:NAD+ binding"/>
    <property type="evidence" value="ECO:0007669"/>
    <property type="project" value="InterPro"/>
</dbReference>
<dbReference type="GO" id="GO:0033320">
    <property type="term" value="P:UDP-D-xylose biosynthetic process"/>
    <property type="evidence" value="ECO:0007669"/>
    <property type="project" value="UniProtKB-UniPathway"/>
</dbReference>
<evidence type="ECO:0000256" key="1">
    <source>
        <dbReference type="ARBA" id="ARBA00001911"/>
    </source>
</evidence>